<evidence type="ECO:0000313" key="2">
    <source>
        <dbReference type="Proteomes" id="UP000028682"/>
    </source>
</evidence>
<organism evidence="1 2">
    <name type="scientific">Streptomyces lividans TK24</name>
    <dbReference type="NCBI Taxonomy" id="457428"/>
    <lineage>
        <taxon>Bacteria</taxon>
        <taxon>Bacillati</taxon>
        <taxon>Actinomycetota</taxon>
        <taxon>Actinomycetes</taxon>
        <taxon>Kitasatosporales</taxon>
        <taxon>Streptomycetaceae</taxon>
        <taxon>Streptomyces</taxon>
    </lineage>
</organism>
<dbReference type="Proteomes" id="UP000028682">
    <property type="component" value="Chromosome"/>
</dbReference>
<reference evidence="2" key="1">
    <citation type="submission" date="2014-08" db="EMBL/GenBank/DDBJ databases">
        <title>Complete genome sequence of Streptomyces lividans TK24.</title>
        <authorList>
            <consortium name="StrepSynth"/>
            <person name="Ruckert C."/>
            <person name="Fridjonson O.H."/>
            <person name="Lambert C."/>
            <person name="van Wezel G.P."/>
            <person name="Bernaerts K."/>
            <person name="Anne J."/>
            <person name="Economou A."/>
            <person name="Kalinowski J."/>
        </authorList>
    </citation>
    <scope>NUCLEOTIDE SEQUENCE [LARGE SCALE GENOMIC DNA]</scope>
    <source>
        <strain evidence="2">TK24</strain>
    </source>
</reference>
<name>A0ABX6TQ83_STRLI</name>
<evidence type="ECO:0008006" key="3">
    <source>
        <dbReference type="Google" id="ProtNLM"/>
    </source>
</evidence>
<proteinExistence type="predicted"/>
<accession>A0ABX6TQ83</accession>
<keyword evidence="2" id="KW-1185">Reference proteome</keyword>
<gene>
    <name evidence="1" type="ORF">SLIV_01313</name>
</gene>
<evidence type="ECO:0000313" key="1">
    <source>
        <dbReference type="EMBL" id="QNR95574.1"/>
    </source>
</evidence>
<protein>
    <recommendedName>
        <fullName evidence="3">Secreted protein</fullName>
    </recommendedName>
</protein>
<dbReference type="EMBL" id="CP009124">
    <property type="protein sequence ID" value="QNR95574.1"/>
    <property type="molecule type" value="Genomic_DNA"/>
</dbReference>
<sequence length="22" mass="2219">MNVIGRNIFATARATSSPVAAA</sequence>